<evidence type="ECO:0000313" key="3">
    <source>
        <dbReference type="Proteomes" id="UP001163046"/>
    </source>
</evidence>
<accession>A0A9X0CDH0</accession>
<organism evidence="2 3">
    <name type="scientific">Desmophyllum pertusum</name>
    <dbReference type="NCBI Taxonomy" id="174260"/>
    <lineage>
        <taxon>Eukaryota</taxon>
        <taxon>Metazoa</taxon>
        <taxon>Cnidaria</taxon>
        <taxon>Anthozoa</taxon>
        <taxon>Hexacorallia</taxon>
        <taxon>Scleractinia</taxon>
        <taxon>Caryophylliina</taxon>
        <taxon>Caryophylliidae</taxon>
        <taxon>Desmophyllum</taxon>
    </lineage>
</organism>
<dbReference type="Proteomes" id="UP001163046">
    <property type="component" value="Unassembled WGS sequence"/>
</dbReference>
<dbReference type="AlphaFoldDB" id="A0A9X0CDH0"/>
<feature type="region of interest" description="Disordered" evidence="1">
    <location>
        <begin position="362"/>
        <end position="393"/>
    </location>
</feature>
<keyword evidence="3" id="KW-1185">Reference proteome</keyword>
<feature type="compositionally biased region" description="Basic and acidic residues" evidence="1">
    <location>
        <begin position="368"/>
        <end position="393"/>
    </location>
</feature>
<evidence type="ECO:0000256" key="1">
    <source>
        <dbReference type="SAM" id="MobiDB-lite"/>
    </source>
</evidence>
<proteinExistence type="predicted"/>
<reference evidence="2" key="1">
    <citation type="submission" date="2023-01" db="EMBL/GenBank/DDBJ databases">
        <title>Genome assembly of the deep-sea coral Lophelia pertusa.</title>
        <authorList>
            <person name="Herrera S."/>
            <person name="Cordes E."/>
        </authorList>
    </citation>
    <scope>NUCLEOTIDE SEQUENCE</scope>
    <source>
        <strain evidence="2">USNM1676648</strain>
        <tissue evidence="2">Polyp</tissue>
    </source>
</reference>
<comment type="caution">
    <text evidence="2">The sequence shown here is derived from an EMBL/GenBank/DDBJ whole genome shotgun (WGS) entry which is preliminary data.</text>
</comment>
<gene>
    <name evidence="2" type="ORF">OS493_027451</name>
</gene>
<dbReference type="EMBL" id="MU827802">
    <property type="protein sequence ID" value="KAJ7326507.1"/>
    <property type="molecule type" value="Genomic_DNA"/>
</dbReference>
<name>A0A9X0CDH0_9CNID</name>
<sequence length="481" mass="54366">VLGHLPLDWLSDDNHIRCLIGLFTCDVLLNSNIFQECSADLLKPLSLSRQLLTALFDGCVSRRRFIAHHVIDLESLHAWLIGSATKLWRQNHANQASVSDMNVMLRDTRGLVFSTFKYLLRAPSQTAYAGQSTIQKLKDDLQAFTLEVQQCSKDSLKETISSYHVVLVIVEGILALCEEVVSSKTSSSKMIRISSDVVITLGPALLEMLRAIVQASQRKQKGNKGQDVGKSRLHDILLCQVPALIDSFTSLIHIYSVSEQSRKLMRVKEVYKQCEWQDVFDVTLTAAIHHVFERDLSQSELSVNENEIGTLHSCLRFLKVVCLSCSKLELHLPDDFHFRLLASTLNFLRLLELNKTNCTDAPKNNGVHLEKTNDGHQSGRKETKMADQEKGSESEDIVKEGYCLVVSLFEGCDPVLLPDLLEGLGDEITTKNMSDASLERLHVALHVWHRLLSGRFTKDKRKELRPKLPRFCLHYSLCYKN</sequence>
<protein>
    <submittedName>
        <fullName evidence="2">Uncharacterized protein</fullName>
    </submittedName>
</protein>
<evidence type="ECO:0000313" key="2">
    <source>
        <dbReference type="EMBL" id="KAJ7326507.1"/>
    </source>
</evidence>
<dbReference type="OrthoDB" id="5968314at2759"/>
<feature type="non-terminal residue" evidence="2">
    <location>
        <position position="1"/>
    </location>
</feature>